<dbReference type="GO" id="GO:0006730">
    <property type="term" value="P:one-carbon metabolic process"/>
    <property type="evidence" value="ECO:0007669"/>
    <property type="project" value="UniProtKB-KW"/>
</dbReference>
<comment type="function">
    <text evidence="7">Key enzyme in folate metabolism. Catalyzes an essential reaction for de novo glycine and purine synthesis, and for DNA precursor synthesis.</text>
</comment>
<dbReference type="InterPro" id="IPR017925">
    <property type="entry name" value="DHFR_CS"/>
</dbReference>
<evidence type="ECO:0000256" key="4">
    <source>
        <dbReference type="ARBA" id="ARBA00022563"/>
    </source>
</evidence>
<dbReference type="Pfam" id="PF00186">
    <property type="entry name" value="DHFR_1"/>
    <property type="match status" value="1"/>
</dbReference>
<evidence type="ECO:0000256" key="1">
    <source>
        <dbReference type="ARBA" id="ARBA00004903"/>
    </source>
</evidence>
<dbReference type="OrthoDB" id="4664297at2759"/>
<dbReference type="SUPFAM" id="SSF53597">
    <property type="entry name" value="Dihydrofolate reductase-like"/>
    <property type="match status" value="1"/>
</dbReference>
<dbReference type="GO" id="GO:0005739">
    <property type="term" value="C:mitochondrion"/>
    <property type="evidence" value="ECO:0007669"/>
    <property type="project" value="TreeGrafter"/>
</dbReference>
<dbReference type="UniPathway" id="UPA00077">
    <property type="reaction ID" value="UER00158"/>
</dbReference>
<dbReference type="GO" id="GO:0046452">
    <property type="term" value="P:dihydrofolate metabolic process"/>
    <property type="evidence" value="ECO:0007669"/>
    <property type="project" value="TreeGrafter"/>
</dbReference>
<reference evidence="11" key="2">
    <citation type="journal article" date="2014" name="BMC Genomics">
        <title>A genomic perspective to assessing quality of mass-reared SIT flies used in Mediterranean fruit fly (Ceratitis capitata) eradication in California.</title>
        <authorList>
            <person name="Calla B."/>
            <person name="Hall B."/>
            <person name="Hou S."/>
            <person name="Geib S.M."/>
        </authorList>
    </citation>
    <scope>NUCLEOTIDE SEQUENCE</scope>
</reference>
<keyword evidence="6" id="KW-0560">Oxidoreductase</keyword>
<dbReference type="AlphaFoldDB" id="W8B8D2"/>
<comment type="pathway">
    <text evidence="1">Cofactor biosynthesis; tetrahydrofolate biosynthesis; 5,6,7,8-tetrahydrofolate from 7,8-dihydrofolate: step 1/1.</text>
</comment>
<evidence type="ECO:0000256" key="9">
    <source>
        <dbReference type="RuleBase" id="RU004474"/>
    </source>
</evidence>
<dbReference type="PANTHER" id="PTHR48069">
    <property type="entry name" value="DIHYDROFOLATE REDUCTASE"/>
    <property type="match status" value="1"/>
</dbReference>
<dbReference type="GO" id="GO:0046654">
    <property type="term" value="P:tetrahydrofolate biosynthetic process"/>
    <property type="evidence" value="ECO:0007669"/>
    <property type="project" value="UniProtKB-UniPathway"/>
</dbReference>
<dbReference type="CDD" id="cd00209">
    <property type="entry name" value="DHFR"/>
    <property type="match status" value="1"/>
</dbReference>
<evidence type="ECO:0000256" key="8">
    <source>
        <dbReference type="ARBA" id="ARBA00048873"/>
    </source>
</evidence>
<dbReference type="PROSITE" id="PS51330">
    <property type="entry name" value="DHFR_2"/>
    <property type="match status" value="1"/>
</dbReference>
<dbReference type="EC" id="1.5.1.3" evidence="3"/>
<dbReference type="Gene3D" id="3.40.430.10">
    <property type="entry name" value="Dihydrofolate Reductase, subunit A"/>
    <property type="match status" value="1"/>
</dbReference>
<dbReference type="FunFam" id="3.40.430.10:FF:000002">
    <property type="entry name" value="Dihydrofolate reductase"/>
    <property type="match status" value="1"/>
</dbReference>
<dbReference type="GO" id="GO:0046655">
    <property type="term" value="P:folic acid metabolic process"/>
    <property type="evidence" value="ECO:0007669"/>
    <property type="project" value="TreeGrafter"/>
</dbReference>
<dbReference type="GO" id="GO:0050661">
    <property type="term" value="F:NADP binding"/>
    <property type="evidence" value="ECO:0007669"/>
    <property type="project" value="InterPro"/>
</dbReference>
<gene>
    <name evidence="11" type="primary">DYR</name>
</gene>
<feature type="domain" description="DHFR" evidence="10">
    <location>
        <begin position="3"/>
        <end position="182"/>
    </location>
</feature>
<keyword evidence="5" id="KW-0521">NADP</keyword>
<proteinExistence type="evidence at transcript level"/>
<dbReference type="EMBL" id="GAMC01011633">
    <property type="protein sequence ID" value="JAB94922.1"/>
    <property type="molecule type" value="mRNA"/>
</dbReference>
<evidence type="ECO:0000256" key="2">
    <source>
        <dbReference type="ARBA" id="ARBA00009539"/>
    </source>
</evidence>
<dbReference type="InterPro" id="IPR001796">
    <property type="entry name" value="DHFR_dom"/>
</dbReference>
<comment type="catalytic activity">
    <reaction evidence="8">
        <text>(6S)-5,6,7,8-tetrahydrofolate + NADP(+) = 7,8-dihydrofolate + NADPH + H(+)</text>
        <dbReference type="Rhea" id="RHEA:15009"/>
        <dbReference type="ChEBI" id="CHEBI:15378"/>
        <dbReference type="ChEBI" id="CHEBI:57451"/>
        <dbReference type="ChEBI" id="CHEBI:57453"/>
        <dbReference type="ChEBI" id="CHEBI:57783"/>
        <dbReference type="ChEBI" id="CHEBI:58349"/>
        <dbReference type="EC" id="1.5.1.3"/>
    </reaction>
</comment>
<organism evidence="11">
    <name type="scientific">Ceratitis capitata</name>
    <name type="common">Mediterranean fruit fly</name>
    <name type="synonym">Tephritis capitata</name>
    <dbReference type="NCBI Taxonomy" id="7213"/>
    <lineage>
        <taxon>Eukaryota</taxon>
        <taxon>Metazoa</taxon>
        <taxon>Ecdysozoa</taxon>
        <taxon>Arthropoda</taxon>
        <taxon>Hexapoda</taxon>
        <taxon>Insecta</taxon>
        <taxon>Pterygota</taxon>
        <taxon>Neoptera</taxon>
        <taxon>Endopterygota</taxon>
        <taxon>Diptera</taxon>
        <taxon>Brachycera</taxon>
        <taxon>Muscomorpha</taxon>
        <taxon>Tephritoidea</taxon>
        <taxon>Tephritidae</taxon>
        <taxon>Ceratitis</taxon>
        <taxon>Ceratitis</taxon>
    </lineage>
</organism>
<evidence type="ECO:0000313" key="11">
    <source>
        <dbReference type="EMBL" id="JAB94922.1"/>
    </source>
</evidence>
<name>W8B8D2_CERCA</name>
<evidence type="ECO:0000256" key="7">
    <source>
        <dbReference type="ARBA" id="ARBA00025067"/>
    </source>
</evidence>
<dbReference type="PRINTS" id="PR00070">
    <property type="entry name" value="DHFR"/>
</dbReference>
<comment type="similarity">
    <text evidence="2 9">Belongs to the dihydrofolate reductase family.</text>
</comment>
<keyword evidence="4" id="KW-0554">One-carbon metabolism</keyword>
<dbReference type="InterPro" id="IPR012259">
    <property type="entry name" value="DHFR"/>
</dbReference>
<evidence type="ECO:0000256" key="6">
    <source>
        <dbReference type="ARBA" id="ARBA00023002"/>
    </source>
</evidence>
<reference evidence="11" key="1">
    <citation type="submission" date="2013-07" db="EMBL/GenBank/DDBJ databases">
        <authorList>
            <person name="Geib S."/>
        </authorList>
    </citation>
    <scope>NUCLEOTIDE SEQUENCE</scope>
</reference>
<dbReference type="PROSITE" id="PS00075">
    <property type="entry name" value="DHFR_1"/>
    <property type="match status" value="1"/>
</dbReference>
<evidence type="ECO:0000256" key="3">
    <source>
        <dbReference type="ARBA" id="ARBA00012856"/>
    </source>
</evidence>
<accession>W8B8D2</accession>
<dbReference type="PANTHER" id="PTHR48069:SF3">
    <property type="entry name" value="DIHYDROFOLATE REDUCTASE"/>
    <property type="match status" value="1"/>
</dbReference>
<sequence>MLKFNLIAAVCKNSGIGLNGDLPWCLKSEYEYFTLTTKRRRDTTKQNVVIMGRLTYFSIPVHERPLEERINVVLSSTLLPMDLPKNVLLFPNLEIAMKHLEYNIRKQIETVWIVGGSGVYKEAMASQRCHRLYITQIKQEFKCDVFFPPIPNCFKEIDPDPETPSGIQEEHGVQYEFKILQK</sequence>
<evidence type="ECO:0000256" key="5">
    <source>
        <dbReference type="ARBA" id="ARBA00022857"/>
    </source>
</evidence>
<protein>
    <recommendedName>
        <fullName evidence="3">dihydrofolate reductase</fullName>
        <ecNumber evidence="3">1.5.1.3</ecNumber>
    </recommendedName>
</protein>
<dbReference type="GO" id="GO:0004146">
    <property type="term" value="F:dihydrofolate reductase activity"/>
    <property type="evidence" value="ECO:0007669"/>
    <property type="project" value="UniProtKB-EC"/>
</dbReference>
<evidence type="ECO:0000259" key="10">
    <source>
        <dbReference type="PROSITE" id="PS51330"/>
    </source>
</evidence>
<dbReference type="InterPro" id="IPR024072">
    <property type="entry name" value="DHFR-like_dom_sf"/>
</dbReference>